<feature type="non-terminal residue" evidence="1">
    <location>
        <position position="1"/>
    </location>
</feature>
<name>X0YX14_9ZZZZ</name>
<comment type="caution">
    <text evidence="1">The sequence shown here is derived from an EMBL/GenBank/DDBJ whole genome shotgun (WGS) entry which is preliminary data.</text>
</comment>
<gene>
    <name evidence="1" type="ORF">S01H1_77807</name>
</gene>
<accession>X0YX14</accession>
<dbReference type="EMBL" id="BARS01052323">
    <property type="protein sequence ID" value="GAG52833.1"/>
    <property type="molecule type" value="Genomic_DNA"/>
</dbReference>
<protein>
    <submittedName>
        <fullName evidence="1">Uncharacterized protein</fullName>
    </submittedName>
</protein>
<dbReference type="AlphaFoldDB" id="X0YX14"/>
<evidence type="ECO:0000313" key="1">
    <source>
        <dbReference type="EMBL" id="GAG52833.1"/>
    </source>
</evidence>
<dbReference type="InterPro" id="IPR046342">
    <property type="entry name" value="CBS_dom_sf"/>
</dbReference>
<sequence>TAYVCFYPNNGESDVPTLFRFIDDTTPMAVAASPNVNGQNNGLSLHFGGGEVLNGYTTPSNPLVTVSPEGNVQGTAGLIISFSAHGAPVVVPHGAVTGTITVGDVCTQVGSGATGVVLRTGTNQTWLSQATGVWTNGQLFNAVGGPGGSATQNAAATGGLADKTVVARFTLDAGQTGIGVPVDGICTIVPGSVTGGSGATDSSDTIINVTADSRTFSFEWDFLSDGVPQALI</sequence>
<reference evidence="1" key="1">
    <citation type="journal article" date="2014" name="Front. Microbiol.">
        <title>High frequency of phylogenetically diverse reductive dehalogenase-homologous genes in deep subseafloor sedimentary metagenomes.</title>
        <authorList>
            <person name="Kawai M."/>
            <person name="Futagami T."/>
            <person name="Toyoda A."/>
            <person name="Takaki Y."/>
            <person name="Nishi S."/>
            <person name="Hori S."/>
            <person name="Arai W."/>
            <person name="Tsubouchi T."/>
            <person name="Morono Y."/>
            <person name="Uchiyama I."/>
            <person name="Ito T."/>
            <person name="Fujiyama A."/>
            <person name="Inagaki F."/>
            <person name="Takami H."/>
        </authorList>
    </citation>
    <scope>NUCLEOTIDE SEQUENCE</scope>
    <source>
        <strain evidence="1">Expedition CK06-06</strain>
    </source>
</reference>
<dbReference type="SUPFAM" id="SSF54631">
    <property type="entry name" value="CBS-domain pair"/>
    <property type="match status" value="1"/>
</dbReference>
<organism evidence="1">
    <name type="scientific">marine sediment metagenome</name>
    <dbReference type="NCBI Taxonomy" id="412755"/>
    <lineage>
        <taxon>unclassified sequences</taxon>
        <taxon>metagenomes</taxon>
        <taxon>ecological metagenomes</taxon>
    </lineage>
</organism>
<proteinExistence type="predicted"/>
<feature type="non-terminal residue" evidence="1">
    <location>
        <position position="232"/>
    </location>
</feature>